<sequence length="238" mass="26920">MIGLVVLLFISWALLKWLVQEPITVLGILPTKTRLLECVLGIVIMGCFAAINFVWQAHFKNIHYQINPSYDWLALLDASYWLFKSVAFEELVFRGAILYLLIQRIGSIKACILSAIAFGIYHWFSYGLFGAHLVLMIYIFLLTASGGWMFAFAFAKTKSIYAPLGLHFGWNFVTAVVFSSGAIGNQWLVPQGEAIEFNNLLTLLFFSLQAIIIPCLVTWLIAWRYKNSDVNHAQVNKA</sequence>
<evidence type="ECO:0000256" key="1">
    <source>
        <dbReference type="SAM" id="Phobius"/>
    </source>
</evidence>
<keyword evidence="1" id="KW-0812">Transmembrane</keyword>
<keyword evidence="1" id="KW-1133">Transmembrane helix</keyword>
<proteinExistence type="predicted"/>
<dbReference type="GO" id="GO:0080120">
    <property type="term" value="P:CAAX-box protein maturation"/>
    <property type="evidence" value="ECO:0007669"/>
    <property type="project" value="UniProtKB-ARBA"/>
</dbReference>
<dbReference type="Proteomes" id="UP000623842">
    <property type="component" value="Unassembled WGS sequence"/>
</dbReference>
<feature type="transmembrane region" description="Helical" evidence="1">
    <location>
        <begin position="167"/>
        <end position="188"/>
    </location>
</feature>
<dbReference type="AlphaFoldDB" id="A0A919ELX3"/>
<reference evidence="3" key="1">
    <citation type="journal article" date="2014" name="Int. J. Syst. Evol. Microbiol.">
        <title>Complete genome sequence of Corynebacterium casei LMG S-19264T (=DSM 44701T), isolated from a smear-ripened cheese.</title>
        <authorList>
            <consortium name="US DOE Joint Genome Institute (JGI-PGF)"/>
            <person name="Walter F."/>
            <person name="Albersmeier A."/>
            <person name="Kalinowski J."/>
            <person name="Ruckert C."/>
        </authorList>
    </citation>
    <scope>NUCLEOTIDE SEQUENCE</scope>
    <source>
        <strain evidence="3">KCTC 42731</strain>
    </source>
</reference>
<dbReference type="PANTHER" id="PTHR39430">
    <property type="entry name" value="MEMBRANE-ASSOCIATED PROTEASE-RELATED"/>
    <property type="match status" value="1"/>
</dbReference>
<name>A0A919ELX3_9GAMM</name>
<evidence type="ECO:0000313" key="4">
    <source>
        <dbReference type="Proteomes" id="UP000623842"/>
    </source>
</evidence>
<gene>
    <name evidence="3" type="ORF">GCM10017161_28070</name>
</gene>
<feature type="domain" description="CAAX prenyl protease 2/Lysostaphin resistance protein A-like" evidence="2">
    <location>
        <begin position="80"/>
        <end position="173"/>
    </location>
</feature>
<evidence type="ECO:0000313" key="3">
    <source>
        <dbReference type="EMBL" id="GHF98049.1"/>
    </source>
</evidence>
<dbReference type="GO" id="GO:0004175">
    <property type="term" value="F:endopeptidase activity"/>
    <property type="evidence" value="ECO:0007669"/>
    <property type="project" value="UniProtKB-ARBA"/>
</dbReference>
<feature type="transmembrane region" description="Helical" evidence="1">
    <location>
        <begin position="36"/>
        <end position="55"/>
    </location>
</feature>
<protein>
    <recommendedName>
        <fullName evidence="2">CAAX prenyl protease 2/Lysostaphin resistance protein A-like domain-containing protein</fullName>
    </recommendedName>
</protein>
<keyword evidence="4" id="KW-1185">Reference proteome</keyword>
<dbReference type="PANTHER" id="PTHR39430:SF1">
    <property type="entry name" value="PROTEASE"/>
    <property type="match status" value="1"/>
</dbReference>
<feature type="transmembrane region" description="Helical" evidence="1">
    <location>
        <begin position="110"/>
        <end position="129"/>
    </location>
</feature>
<dbReference type="InterPro" id="IPR003675">
    <property type="entry name" value="Rce1/LyrA-like_dom"/>
</dbReference>
<evidence type="ECO:0000259" key="2">
    <source>
        <dbReference type="Pfam" id="PF02517"/>
    </source>
</evidence>
<comment type="caution">
    <text evidence="3">The sequence shown here is derived from an EMBL/GenBank/DDBJ whole genome shotgun (WGS) entry which is preliminary data.</text>
</comment>
<feature type="transmembrane region" description="Helical" evidence="1">
    <location>
        <begin position="135"/>
        <end position="155"/>
    </location>
</feature>
<accession>A0A919ELX3</accession>
<organism evidence="3 4">
    <name type="scientific">Thalassotalea marina</name>
    <dbReference type="NCBI Taxonomy" id="1673741"/>
    <lineage>
        <taxon>Bacteria</taxon>
        <taxon>Pseudomonadati</taxon>
        <taxon>Pseudomonadota</taxon>
        <taxon>Gammaproteobacteria</taxon>
        <taxon>Alteromonadales</taxon>
        <taxon>Colwelliaceae</taxon>
        <taxon>Thalassotalea</taxon>
    </lineage>
</organism>
<keyword evidence="1" id="KW-0472">Membrane</keyword>
<dbReference type="EMBL" id="BNCK01000006">
    <property type="protein sequence ID" value="GHF98049.1"/>
    <property type="molecule type" value="Genomic_DNA"/>
</dbReference>
<dbReference type="Pfam" id="PF02517">
    <property type="entry name" value="Rce1-like"/>
    <property type="match status" value="1"/>
</dbReference>
<dbReference type="RefSeq" id="WP_189771788.1">
    <property type="nucleotide sequence ID" value="NZ_BNCK01000006.1"/>
</dbReference>
<feature type="transmembrane region" description="Helical" evidence="1">
    <location>
        <begin position="200"/>
        <end position="222"/>
    </location>
</feature>
<reference evidence="3" key="2">
    <citation type="submission" date="2020-09" db="EMBL/GenBank/DDBJ databases">
        <authorList>
            <person name="Sun Q."/>
            <person name="Kim S."/>
        </authorList>
    </citation>
    <scope>NUCLEOTIDE SEQUENCE</scope>
    <source>
        <strain evidence="3">KCTC 42731</strain>
    </source>
</reference>